<proteinExistence type="predicted"/>
<accession>A0AAU7KDI9</accession>
<evidence type="ECO:0000313" key="2">
    <source>
        <dbReference type="EMBL" id="XBO69479.1"/>
    </source>
</evidence>
<gene>
    <name evidence="2" type="ORF">NFG58_12670</name>
</gene>
<keyword evidence="1" id="KW-0175">Coiled coil</keyword>
<name>A0AAU7KDI9_9GAMM</name>
<feature type="coiled-coil region" evidence="1">
    <location>
        <begin position="170"/>
        <end position="197"/>
    </location>
</feature>
<reference evidence="2" key="1">
    <citation type="submission" date="2022-06" db="EMBL/GenBank/DDBJ databases">
        <title>A novel DMS-producing enzyme.</title>
        <authorList>
            <person name="Zhang Y."/>
        </authorList>
    </citation>
    <scope>NUCLEOTIDE SEQUENCE</scope>
    <source>
        <strain evidence="2">RT37</strain>
    </source>
</reference>
<evidence type="ECO:0008006" key="3">
    <source>
        <dbReference type="Google" id="ProtNLM"/>
    </source>
</evidence>
<dbReference type="EMBL" id="CP098827">
    <property type="protein sequence ID" value="XBO69479.1"/>
    <property type="molecule type" value="Genomic_DNA"/>
</dbReference>
<sequence length="270" mass="29416">MIIMTKANETSNQVVIELDGTKYVMLGKLCKAAGIPYNRGLEVARLNAQKVGREARHINVGNTKATCILLPLSRLGVWLKLLDPSSIGESAVAKQIAHYQKKSSKPGRAPYPPRIAMLLDPASGRRIVEETVESITAPAEFCDAVSSPHREPQGPLVSIASKIQKCESRLRISERAAAASRKELADLKKEMAKALGLNAEPEFSTVADYCARNRINLDTKMASALGRVASRYCQDRNIETGLAPHPFYKTVRTYPVEAIEFALSVQGGTA</sequence>
<organism evidence="2">
    <name type="scientific">Halomonas sp. RT37</name>
    <dbReference type="NCBI Taxonomy" id="2950872"/>
    <lineage>
        <taxon>Bacteria</taxon>
        <taxon>Pseudomonadati</taxon>
        <taxon>Pseudomonadota</taxon>
        <taxon>Gammaproteobacteria</taxon>
        <taxon>Oceanospirillales</taxon>
        <taxon>Halomonadaceae</taxon>
        <taxon>Halomonas</taxon>
    </lineage>
</organism>
<dbReference type="RefSeq" id="WP_348826635.1">
    <property type="nucleotide sequence ID" value="NZ_CP098827.1"/>
</dbReference>
<evidence type="ECO:0000256" key="1">
    <source>
        <dbReference type="SAM" id="Coils"/>
    </source>
</evidence>
<protein>
    <recommendedName>
        <fullName evidence="3">Antirepressor protein ant N-terminal domain-containing protein</fullName>
    </recommendedName>
</protein>
<dbReference type="AlphaFoldDB" id="A0AAU7KDI9"/>